<dbReference type="AlphaFoldDB" id="A0A699QQ11"/>
<sequence>ARCYKCQLDEQWFDLTKYTLRDALQITPVKNNHAFSSPPSSDALINFVNDPGYSKGLKDQGLQCCRFFRTSLIDPISIMQRGSRKNSPNPSMLSLKTKRIYHILLMSKHKFHPRPDSLLYLPNKEPVLGYLKFSAKGTKQEVFRMPIPSNLIITDIQGEPYYKEYMEKVAKHQRYLAGEKGSDPDSPTPKPAKATKKSKPSVPKADLRLPVTIPASSQQPEPKPALAKS</sequence>
<evidence type="ECO:0000256" key="1">
    <source>
        <dbReference type="SAM" id="MobiDB-lite"/>
    </source>
</evidence>
<feature type="region of interest" description="Disordered" evidence="1">
    <location>
        <begin position="175"/>
        <end position="229"/>
    </location>
</feature>
<name>A0A699QQ11_TANCI</name>
<proteinExistence type="predicted"/>
<feature type="non-terminal residue" evidence="2">
    <location>
        <position position="1"/>
    </location>
</feature>
<protein>
    <submittedName>
        <fullName evidence="2">Histone deacetylase 14</fullName>
    </submittedName>
</protein>
<organism evidence="2">
    <name type="scientific">Tanacetum cinerariifolium</name>
    <name type="common">Dalmatian daisy</name>
    <name type="synonym">Chrysanthemum cinerariifolium</name>
    <dbReference type="NCBI Taxonomy" id="118510"/>
    <lineage>
        <taxon>Eukaryota</taxon>
        <taxon>Viridiplantae</taxon>
        <taxon>Streptophyta</taxon>
        <taxon>Embryophyta</taxon>
        <taxon>Tracheophyta</taxon>
        <taxon>Spermatophyta</taxon>
        <taxon>Magnoliopsida</taxon>
        <taxon>eudicotyledons</taxon>
        <taxon>Gunneridae</taxon>
        <taxon>Pentapetalae</taxon>
        <taxon>asterids</taxon>
        <taxon>campanulids</taxon>
        <taxon>Asterales</taxon>
        <taxon>Asteraceae</taxon>
        <taxon>Asteroideae</taxon>
        <taxon>Anthemideae</taxon>
        <taxon>Anthemidinae</taxon>
        <taxon>Tanacetum</taxon>
    </lineage>
</organism>
<evidence type="ECO:0000313" key="2">
    <source>
        <dbReference type="EMBL" id="GFC75540.1"/>
    </source>
</evidence>
<gene>
    <name evidence="2" type="ORF">Tci_847510</name>
</gene>
<dbReference type="EMBL" id="BKCJ011052288">
    <property type="protein sequence ID" value="GFC75540.1"/>
    <property type="molecule type" value="Genomic_DNA"/>
</dbReference>
<accession>A0A699QQ11</accession>
<reference evidence="2" key="1">
    <citation type="journal article" date="2019" name="Sci. Rep.">
        <title>Draft genome of Tanacetum cinerariifolium, the natural source of mosquito coil.</title>
        <authorList>
            <person name="Yamashiro T."/>
            <person name="Shiraishi A."/>
            <person name="Satake H."/>
            <person name="Nakayama K."/>
        </authorList>
    </citation>
    <scope>NUCLEOTIDE SEQUENCE</scope>
</reference>
<comment type="caution">
    <text evidence="2">The sequence shown here is derived from an EMBL/GenBank/DDBJ whole genome shotgun (WGS) entry which is preliminary data.</text>
</comment>